<dbReference type="InterPro" id="IPR000983">
    <property type="entry name" value="Bac_GSPG_pilin"/>
</dbReference>
<dbReference type="GO" id="GO:0015628">
    <property type="term" value="P:protein secretion by the type II secretion system"/>
    <property type="evidence" value="ECO:0007669"/>
    <property type="project" value="InterPro"/>
</dbReference>
<dbReference type="PANTHER" id="PTHR30093">
    <property type="entry name" value="GENERAL SECRETION PATHWAY PROTEIN G"/>
    <property type="match status" value="1"/>
</dbReference>
<evidence type="ECO:0000256" key="1">
    <source>
        <dbReference type="ARBA" id="ARBA00022481"/>
    </source>
</evidence>
<sequence>MKSLRNNRAFTLIELLVVIAIIAILAAILFPVFAQAKQAAKKTVDASNLKQIGLGLMMYAGDNDDLFPRNDYKDPARPDWAAFTWREASAPYIKNGTPNVSWVNNQPLAMSGIWKSPAEPANGRYGYNVHRALMPNQFDWEFGDKYLIPSRGQGNVDKVAETMLVTTVGINPDWQSAALGLEVAWWWHGGAQWPPVFTGATSGSKWDNDLPCNWIPSGPGPSCGMPRYRYTESANMVWCDGHAKAVKKGTLNWCKNIYTPGFTERPAQSSDASYDWIVGPGQPCEPYLK</sequence>
<dbReference type="GO" id="GO:0015627">
    <property type="term" value="C:type II protein secretion system complex"/>
    <property type="evidence" value="ECO:0007669"/>
    <property type="project" value="InterPro"/>
</dbReference>
<dbReference type="PRINTS" id="PR00813">
    <property type="entry name" value="BCTERIALGSPG"/>
</dbReference>
<gene>
    <name evidence="3" type="ORF">OP10G_1454</name>
</gene>
<protein>
    <recommendedName>
        <fullName evidence="5">Prepilin-type N-terminal cleavage/methylation domain-containing protein</fullName>
    </recommendedName>
</protein>
<evidence type="ECO:0000256" key="2">
    <source>
        <dbReference type="SAM" id="Phobius"/>
    </source>
</evidence>
<dbReference type="Proteomes" id="UP000027982">
    <property type="component" value="Chromosome"/>
</dbReference>
<dbReference type="NCBIfam" id="TIGR02532">
    <property type="entry name" value="IV_pilin_GFxxxE"/>
    <property type="match status" value="1"/>
</dbReference>
<dbReference type="eggNOG" id="COG2165">
    <property type="taxonomic scope" value="Bacteria"/>
</dbReference>
<dbReference type="HOGENOM" id="CLU_041661_1_1_0"/>
<dbReference type="InterPro" id="IPR045584">
    <property type="entry name" value="Pilin-like"/>
</dbReference>
<dbReference type="OrthoDB" id="9799033at2"/>
<feature type="transmembrane region" description="Helical" evidence="2">
    <location>
        <begin position="12"/>
        <end position="34"/>
    </location>
</feature>
<accession>A0A068NN43</accession>
<dbReference type="Gene3D" id="3.30.700.10">
    <property type="entry name" value="Glycoprotein, Type 4 Pilin"/>
    <property type="match status" value="1"/>
</dbReference>
<dbReference type="STRING" id="661478.OP10G_1454"/>
<evidence type="ECO:0000313" key="4">
    <source>
        <dbReference type="Proteomes" id="UP000027982"/>
    </source>
</evidence>
<keyword evidence="1" id="KW-0488">Methylation</keyword>
<dbReference type="RefSeq" id="WP_025226564.1">
    <property type="nucleotide sequence ID" value="NZ_CP007139.1"/>
</dbReference>
<evidence type="ECO:0008006" key="5">
    <source>
        <dbReference type="Google" id="ProtNLM"/>
    </source>
</evidence>
<dbReference type="KEGG" id="fgi:OP10G_1454"/>
<dbReference type="InterPro" id="IPR012902">
    <property type="entry name" value="N_methyl_site"/>
</dbReference>
<keyword evidence="4" id="KW-1185">Reference proteome</keyword>
<keyword evidence="2" id="KW-1133">Transmembrane helix</keyword>
<dbReference type="EMBL" id="CP007139">
    <property type="protein sequence ID" value="AIE84822.1"/>
    <property type="molecule type" value="Genomic_DNA"/>
</dbReference>
<keyword evidence="2" id="KW-0812">Transmembrane</keyword>
<dbReference type="AlphaFoldDB" id="A0A068NN43"/>
<proteinExistence type="predicted"/>
<evidence type="ECO:0000313" key="3">
    <source>
        <dbReference type="EMBL" id="AIE84822.1"/>
    </source>
</evidence>
<dbReference type="SUPFAM" id="SSF54523">
    <property type="entry name" value="Pili subunits"/>
    <property type="match status" value="1"/>
</dbReference>
<organism evidence="3 4">
    <name type="scientific">Fimbriimonas ginsengisoli Gsoil 348</name>
    <dbReference type="NCBI Taxonomy" id="661478"/>
    <lineage>
        <taxon>Bacteria</taxon>
        <taxon>Bacillati</taxon>
        <taxon>Armatimonadota</taxon>
        <taxon>Fimbriimonadia</taxon>
        <taxon>Fimbriimonadales</taxon>
        <taxon>Fimbriimonadaceae</taxon>
        <taxon>Fimbriimonas</taxon>
    </lineage>
</organism>
<reference evidence="3 4" key="1">
    <citation type="journal article" date="2014" name="PLoS ONE">
        <title>The first complete genome sequence of the class fimbriimonadia in the phylum armatimonadetes.</title>
        <authorList>
            <person name="Hu Z.Y."/>
            <person name="Wang Y.Z."/>
            <person name="Im W.T."/>
            <person name="Wang S.Y."/>
            <person name="Zhao G.P."/>
            <person name="Zheng H.J."/>
            <person name="Quan Z.X."/>
        </authorList>
    </citation>
    <scope>NUCLEOTIDE SEQUENCE [LARGE SCALE GENOMIC DNA]</scope>
    <source>
        <strain evidence="3">Gsoil 348</strain>
    </source>
</reference>
<dbReference type="Pfam" id="PF07963">
    <property type="entry name" value="N_methyl"/>
    <property type="match status" value="1"/>
</dbReference>
<name>A0A068NN43_FIMGI</name>
<keyword evidence="2" id="KW-0472">Membrane</keyword>
<dbReference type="PANTHER" id="PTHR30093:SF2">
    <property type="entry name" value="TYPE II SECRETION SYSTEM PROTEIN H"/>
    <property type="match status" value="1"/>
</dbReference>